<dbReference type="RefSeq" id="XP_005841055.1">
    <property type="nucleotide sequence ID" value="XM_005840998.1"/>
</dbReference>
<dbReference type="Proteomes" id="UP000011087">
    <property type="component" value="Unassembled WGS sequence"/>
</dbReference>
<evidence type="ECO:0000256" key="4">
    <source>
        <dbReference type="ARBA" id="ARBA00023242"/>
    </source>
</evidence>
<comment type="similarity">
    <text evidence="2">Belongs to the NUP186/NUP192/NUP205 family.</text>
</comment>
<evidence type="ECO:0000313" key="5">
    <source>
        <dbReference type="EMBL" id="EKX54075.1"/>
    </source>
</evidence>
<evidence type="ECO:0000313" key="7">
    <source>
        <dbReference type="Proteomes" id="UP000011087"/>
    </source>
</evidence>
<dbReference type="InterPro" id="IPR021827">
    <property type="entry name" value="Nup186/Nup192/Nup205"/>
</dbReference>
<comment type="subcellular location">
    <subcellularLocation>
        <location evidence="1">Nucleus</location>
    </subcellularLocation>
</comment>
<dbReference type="GO" id="GO:0044611">
    <property type="term" value="C:nuclear pore inner ring"/>
    <property type="evidence" value="ECO:0007669"/>
    <property type="project" value="TreeGrafter"/>
</dbReference>
<dbReference type="PaxDb" id="55529-EKX54075"/>
<protein>
    <submittedName>
        <fullName evidence="5 6">Uncharacterized protein</fullName>
    </submittedName>
</protein>
<reference evidence="6" key="3">
    <citation type="submission" date="2015-06" db="UniProtKB">
        <authorList>
            <consortium name="EnsemblProtists"/>
        </authorList>
    </citation>
    <scope>IDENTIFICATION</scope>
</reference>
<dbReference type="GO" id="GO:0017056">
    <property type="term" value="F:structural constituent of nuclear pore"/>
    <property type="evidence" value="ECO:0007669"/>
    <property type="project" value="TreeGrafter"/>
</dbReference>
<accession>L1K0U6</accession>
<dbReference type="GeneID" id="17310843"/>
<dbReference type="GO" id="GO:0006999">
    <property type="term" value="P:nuclear pore organization"/>
    <property type="evidence" value="ECO:0007669"/>
    <property type="project" value="TreeGrafter"/>
</dbReference>
<dbReference type="OrthoDB" id="2019644at2759"/>
<keyword evidence="3" id="KW-0813">Transport</keyword>
<organism evidence="5">
    <name type="scientific">Guillardia theta (strain CCMP2712)</name>
    <name type="common">Cryptophyte</name>
    <dbReference type="NCBI Taxonomy" id="905079"/>
    <lineage>
        <taxon>Eukaryota</taxon>
        <taxon>Cryptophyceae</taxon>
        <taxon>Pyrenomonadales</taxon>
        <taxon>Geminigeraceae</taxon>
        <taxon>Guillardia</taxon>
    </lineage>
</organism>
<dbReference type="EnsemblProtists" id="EKX54075">
    <property type="protein sequence ID" value="EKX54075"/>
    <property type="gene ID" value="GUITHDRAFT_100324"/>
</dbReference>
<evidence type="ECO:0000256" key="2">
    <source>
        <dbReference type="ARBA" id="ARBA00005892"/>
    </source>
</evidence>
<gene>
    <name evidence="5" type="ORF">GUITHDRAFT_100324</name>
</gene>
<proteinExistence type="inferred from homology"/>
<dbReference type="SUPFAM" id="SSF48371">
    <property type="entry name" value="ARM repeat"/>
    <property type="match status" value="1"/>
</dbReference>
<keyword evidence="4" id="KW-0539">Nucleus</keyword>
<dbReference type="PANTHER" id="PTHR31344:SF0">
    <property type="entry name" value="NUCLEAR PORE COMPLEX PROTEIN NUP205"/>
    <property type="match status" value="1"/>
</dbReference>
<reference evidence="7" key="2">
    <citation type="submission" date="2012-11" db="EMBL/GenBank/DDBJ databases">
        <authorList>
            <person name="Kuo A."/>
            <person name="Curtis B.A."/>
            <person name="Tanifuji G."/>
            <person name="Burki F."/>
            <person name="Gruber A."/>
            <person name="Irimia M."/>
            <person name="Maruyama S."/>
            <person name="Arias M.C."/>
            <person name="Ball S.G."/>
            <person name="Gile G.H."/>
            <person name="Hirakawa Y."/>
            <person name="Hopkins J.F."/>
            <person name="Rensing S.A."/>
            <person name="Schmutz J."/>
            <person name="Symeonidi A."/>
            <person name="Elias M."/>
            <person name="Eveleigh R.J."/>
            <person name="Herman E.K."/>
            <person name="Klute M.J."/>
            <person name="Nakayama T."/>
            <person name="Obornik M."/>
            <person name="Reyes-Prieto A."/>
            <person name="Armbrust E.V."/>
            <person name="Aves S.J."/>
            <person name="Beiko R.G."/>
            <person name="Coutinho P."/>
            <person name="Dacks J.B."/>
            <person name="Durnford D.G."/>
            <person name="Fast N.M."/>
            <person name="Green B.R."/>
            <person name="Grisdale C."/>
            <person name="Hempe F."/>
            <person name="Henrissat B."/>
            <person name="Hoppner M.P."/>
            <person name="Ishida K.-I."/>
            <person name="Kim E."/>
            <person name="Koreny L."/>
            <person name="Kroth P.G."/>
            <person name="Liu Y."/>
            <person name="Malik S.-B."/>
            <person name="Maier U.G."/>
            <person name="McRose D."/>
            <person name="Mock T."/>
            <person name="Neilson J.A."/>
            <person name="Onodera N.T."/>
            <person name="Poole A.M."/>
            <person name="Pritham E.J."/>
            <person name="Richards T.A."/>
            <person name="Rocap G."/>
            <person name="Roy S.W."/>
            <person name="Sarai C."/>
            <person name="Schaack S."/>
            <person name="Shirato S."/>
            <person name="Slamovits C.H."/>
            <person name="Spencer D.F."/>
            <person name="Suzuki S."/>
            <person name="Worden A.Z."/>
            <person name="Zauner S."/>
            <person name="Barry K."/>
            <person name="Bell C."/>
            <person name="Bharti A.K."/>
            <person name="Crow J.A."/>
            <person name="Grimwood J."/>
            <person name="Kramer R."/>
            <person name="Lindquist E."/>
            <person name="Lucas S."/>
            <person name="Salamov A."/>
            <person name="McFadden G.I."/>
            <person name="Lane C.E."/>
            <person name="Keeling P.J."/>
            <person name="Gray M.W."/>
            <person name="Grigoriev I.V."/>
            <person name="Archibald J.M."/>
        </authorList>
    </citation>
    <scope>NUCLEOTIDE SEQUENCE</scope>
    <source>
        <strain evidence="7">CCMP2712</strain>
    </source>
</reference>
<dbReference type="KEGG" id="gtt:GUITHDRAFT_100324"/>
<evidence type="ECO:0000256" key="1">
    <source>
        <dbReference type="ARBA" id="ARBA00004123"/>
    </source>
</evidence>
<dbReference type="InterPro" id="IPR016024">
    <property type="entry name" value="ARM-type_fold"/>
</dbReference>
<evidence type="ECO:0000313" key="6">
    <source>
        <dbReference type="EnsemblProtists" id="EKX54075"/>
    </source>
</evidence>
<name>L1K0U6_GUITC</name>
<dbReference type="PANTHER" id="PTHR31344">
    <property type="entry name" value="NUCLEAR PORE COMPLEX PROTEIN NUP205"/>
    <property type="match status" value="1"/>
</dbReference>
<reference evidence="5 7" key="1">
    <citation type="journal article" date="2012" name="Nature">
        <title>Algal genomes reveal evolutionary mosaicism and the fate of nucleomorphs.</title>
        <authorList>
            <consortium name="DOE Joint Genome Institute"/>
            <person name="Curtis B.A."/>
            <person name="Tanifuji G."/>
            <person name="Burki F."/>
            <person name="Gruber A."/>
            <person name="Irimia M."/>
            <person name="Maruyama S."/>
            <person name="Arias M.C."/>
            <person name="Ball S.G."/>
            <person name="Gile G.H."/>
            <person name="Hirakawa Y."/>
            <person name="Hopkins J.F."/>
            <person name="Kuo A."/>
            <person name="Rensing S.A."/>
            <person name="Schmutz J."/>
            <person name="Symeonidi A."/>
            <person name="Elias M."/>
            <person name="Eveleigh R.J."/>
            <person name="Herman E.K."/>
            <person name="Klute M.J."/>
            <person name="Nakayama T."/>
            <person name="Obornik M."/>
            <person name="Reyes-Prieto A."/>
            <person name="Armbrust E.V."/>
            <person name="Aves S.J."/>
            <person name="Beiko R.G."/>
            <person name="Coutinho P."/>
            <person name="Dacks J.B."/>
            <person name="Durnford D.G."/>
            <person name="Fast N.M."/>
            <person name="Green B.R."/>
            <person name="Grisdale C.J."/>
            <person name="Hempel F."/>
            <person name="Henrissat B."/>
            <person name="Hoppner M.P."/>
            <person name="Ishida K."/>
            <person name="Kim E."/>
            <person name="Koreny L."/>
            <person name="Kroth P.G."/>
            <person name="Liu Y."/>
            <person name="Malik S.B."/>
            <person name="Maier U.G."/>
            <person name="McRose D."/>
            <person name="Mock T."/>
            <person name="Neilson J.A."/>
            <person name="Onodera N.T."/>
            <person name="Poole A.M."/>
            <person name="Pritham E.J."/>
            <person name="Richards T.A."/>
            <person name="Rocap G."/>
            <person name="Roy S.W."/>
            <person name="Sarai C."/>
            <person name="Schaack S."/>
            <person name="Shirato S."/>
            <person name="Slamovits C.H."/>
            <person name="Spencer D.F."/>
            <person name="Suzuki S."/>
            <person name="Worden A.Z."/>
            <person name="Zauner S."/>
            <person name="Barry K."/>
            <person name="Bell C."/>
            <person name="Bharti A.K."/>
            <person name="Crow J.A."/>
            <person name="Grimwood J."/>
            <person name="Kramer R."/>
            <person name="Lindquist E."/>
            <person name="Lucas S."/>
            <person name="Salamov A."/>
            <person name="McFadden G.I."/>
            <person name="Lane C.E."/>
            <person name="Keeling P.J."/>
            <person name="Gray M.W."/>
            <person name="Grigoriev I.V."/>
            <person name="Archibald J.M."/>
        </authorList>
    </citation>
    <scope>NUCLEOTIDE SEQUENCE</scope>
    <source>
        <strain evidence="5 7">CCMP2712</strain>
    </source>
</reference>
<evidence type="ECO:0000256" key="3">
    <source>
        <dbReference type="ARBA" id="ARBA00022448"/>
    </source>
</evidence>
<dbReference type="HOGENOM" id="CLU_230202_0_0_1"/>
<keyword evidence="7" id="KW-1185">Reference proteome</keyword>
<sequence length="2296" mass="257592">MMFGGATAPSAPGFAMGGSMPGMPQMNLELPPVFDLAKLDSLERALAGDDSDDFGKAIGNNGSEFREQLLGPFFAGYEKRRQFEENLKMQTQVNLPPGNPMGQFSMMQSAQPVPQLQSSSAQIESRLAQVFTFEKILVQAGPNALQRYVADSALADFAKVGLTDMKDKPIASHEIDPILSVALEVARELRENLVRSLHLVLLAKRSTSDANDAVIKREAFKHYFAQQRRVLTLICRILRDLENTEDMTEGWLAQHKICHKILTEGDMRVCEKVVQAFKDNLDRHASLVGLTQAASKEKRNGIEGEMCLFCEILQGILSIPDQSKLQLLQWNVFEGNLNVALSFFFDKLGFEMEKTREKQEAGINARDECVTFYGTMVSCAICRAVQAGQLVYPGKWQPFIDSMARKLKCGQEEILGDSARRPHVGFIQLLLAQLALACSDDNWRRYVKHAVSHHALTFVNTNILPCSLLDRWSDYRERIWKDMENFLDNILMNPILDEVVKLQVGNEQGFPSPKYEMLINLLGSTAKVYANLPAMAQALFETRGSSLFERGALEVLKKTVIKHISNEEDVRFRVSLRSALLELFHALFNSIPSQVTDRAQSGVFVDWFEQLVQQIEPLLTSNDRLCNLNPSNLIRELQEYASSICRLLELELPRSSGYYVSAERQQMVSSYLGHSRGRALQTHQEGFFVMNADQVSERFECDTVEYHVNWLRLLQSLLRAIKQLHNNVGKTLTDIKYELSHELKMQELFLLWSMPLAPEIKAEIVLLLDSLAAYCVHVQNHGIQELGSVHDIVLVIWRDFMQGTVLQTVQVLDQHPQMRQQWTAGQVTAFYVEFLDIDRRRGTYSHTLSFLRLLNTIFEREIPYRDNTIQVLQSCIALLPPAEASQSNGGSFLNASHRWQVSTAVLRLVVTFLNTMMETMRSGSSDWSLHGGRPLFDQVLSWIVLSESDVANGGWSLRSQVLSILVLGLQIAEESEIQSELPHLASTIEMALRLFHVALSICLSIEQYYTLALVDAVLSERGRSRTSGRKTSSLLVTLMCYAALQEEPTLAGMAIQLLQLICKEKDEESPEANPQVSGCLLQLLLDSLSHVEDECCTAHYLLGFDCFQMGETDLNRMAPACRLLNVLYELCADTQRWSSEWEMLNQMVFQGGGRGQETSMMENEVEASMESRALLQGNMQRREQCMEIFFRLTMHRGTRQATIQYLMEPRRVEGKGAGGGEGKRLQTDGLLVSLGRSMPFDLFQRQNAVIKAVRSNIKDLLGGGELGRKEREQGMPFEKLWDSGKRDKPDEEAEEEWVRQIPEYMSSSGVHRDSSELDLLVELMELRWAIEEEEKCLQDVLEWSMKFFHVCGWYMRILAVLLATSRSSLEEGAASSRQRGGVSRDDVQQLLQVLFGESEYSGGYGNASSLLGGLGERSFPVWSRGKFQLLLVEAIDVPDVEMDDSEALPELLEDADIQDCTRPVDRWTDMLLMCDEKRMQDRLFKVLSSRRVDGERNEKLLDALAEHYIRKRILGPYDGYNTVRRCRSAREHLLCGLQDVLEQVLFQGSMSAILRLEPPDYHVFLFDLLDLLRRVETSLSQPQVASHLIRCLSIVIAAVASSSRRDPSSASKVRSSLLGFLDFIMALPMRTQARSSVALRGDLYAAILKLLEFLRSSSEPLAATPGPSGRRVGDVERVMKQHKLSLLQVALADIAVRHDKPMGEEEDSRALALGVIQSILPCSSRRSKGSSVETGEGAGDSLSLRGIIAHFSLVDHLTDDLDGHSQLGEVLDVTRTEERQPLLLLFTCKVSILLQLAQDPEGLSELTEGKVMQKLARASFLRSHITSESQVRSLLRSDGTGGVLCQRFHLLLLPTLKLFVALLHDAAEGSALLLPALQFLWNHQLLLRELFLAASSNDGVAPGEELGELVEERRLVVEAVLLIEKMGGFSLKQEASALQNGTAGGTVPRAGSAAAAAAAAAGRGSATAAAAAAAAEKWSKYVNMSRELDGKLLDWIGEFASVLFLECSKSSFWQHVAGDPSAGWLGNFSSLPSKKLSKGARKAVHMLQTSELIMRLLLLRAGGVGWVSSEDPSRLLVSPFHCLRILPSRENRAMLWESSSSKKDLGMESLISFFCRIVEHLCGCGGDAWMGTAHKGLAITDGRSSGRLTSGGAMSFWSRYCDLQQQRISQDDDEDDMETRHKRRSLEFQFQAVDMQFRRIMRMSEVALSLIVECLSSCHVPKEDKRSRPSFFSENFFQSTSDLESLWNRQRTGAAQRLLQFYRDRYQENTFECDCVYIKQVVDRLAEELQRMKAIS</sequence>
<dbReference type="EMBL" id="JH992968">
    <property type="protein sequence ID" value="EKX54075.1"/>
    <property type="molecule type" value="Genomic_DNA"/>
</dbReference>